<dbReference type="EMBL" id="JAUESC010000383">
    <property type="protein sequence ID" value="KAK0584552.1"/>
    <property type="molecule type" value="Genomic_DNA"/>
</dbReference>
<name>A0AA39S5B6_ACESA</name>
<feature type="region of interest" description="Disordered" evidence="1">
    <location>
        <begin position="1"/>
        <end position="78"/>
    </location>
</feature>
<comment type="caution">
    <text evidence="2">The sequence shown here is derived from an EMBL/GenBank/DDBJ whole genome shotgun (WGS) entry which is preliminary data.</text>
</comment>
<organism evidence="2 3">
    <name type="scientific">Acer saccharum</name>
    <name type="common">Sugar maple</name>
    <dbReference type="NCBI Taxonomy" id="4024"/>
    <lineage>
        <taxon>Eukaryota</taxon>
        <taxon>Viridiplantae</taxon>
        <taxon>Streptophyta</taxon>
        <taxon>Embryophyta</taxon>
        <taxon>Tracheophyta</taxon>
        <taxon>Spermatophyta</taxon>
        <taxon>Magnoliopsida</taxon>
        <taxon>eudicotyledons</taxon>
        <taxon>Gunneridae</taxon>
        <taxon>Pentapetalae</taxon>
        <taxon>rosids</taxon>
        <taxon>malvids</taxon>
        <taxon>Sapindales</taxon>
        <taxon>Sapindaceae</taxon>
        <taxon>Hippocastanoideae</taxon>
        <taxon>Acereae</taxon>
        <taxon>Acer</taxon>
    </lineage>
</organism>
<keyword evidence="3" id="KW-1185">Reference proteome</keyword>
<evidence type="ECO:0000313" key="3">
    <source>
        <dbReference type="Proteomes" id="UP001168877"/>
    </source>
</evidence>
<dbReference type="AlphaFoldDB" id="A0AA39S5B6"/>
<feature type="compositionally biased region" description="Basic residues" evidence="1">
    <location>
        <begin position="68"/>
        <end position="78"/>
    </location>
</feature>
<reference evidence="2" key="2">
    <citation type="submission" date="2023-06" db="EMBL/GenBank/DDBJ databases">
        <authorList>
            <person name="Swenson N.G."/>
            <person name="Wegrzyn J.L."/>
            <person name="Mcevoy S.L."/>
        </authorList>
    </citation>
    <scope>NUCLEOTIDE SEQUENCE</scope>
    <source>
        <strain evidence="2">NS2018</strain>
        <tissue evidence="2">Leaf</tissue>
    </source>
</reference>
<sequence>MTSPSKLPASAQGVHPPSLLISSGSRSASTYLPGSQKEDSALSSQSIKGKKRNRASSCLLLLRSRSMIMKRKNNPPKR</sequence>
<gene>
    <name evidence="2" type="ORF">LWI29_015053</name>
</gene>
<evidence type="ECO:0000256" key="1">
    <source>
        <dbReference type="SAM" id="MobiDB-lite"/>
    </source>
</evidence>
<accession>A0AA39S5B6</accession>
<protein>
    <submittedName>
        <fullName evidence="2">Uncharacterized protein</fullName>
    </submittedName>
</protein>
<proteinExistence type="predicted"/>
<dbReference type="Proteomes" id="UP001168877">
    <property type="component" value="Unassembled WGS sequence"/>
</dbReference>
<evidence type="ECO:0000313" key="2">
    <source>
        <dbReference type="EMBL" id="KAK0584552.1"/>
    </source>
</evidence>
<feature type="compositionally biased region" description="Low complexity" evidence="1">
    <location>
        <begin position="18"/>
        <end position="29"/>
    </location>
</feature>
<feature type="compositionally biased region" description="Low complexity" evidence="1">
    <location>
        <begin position="55"/>
        <end position="66"/>
    </location>
</feature>
<reference evidence="2" key="1">
    <citation type="journal article" date="2022" name="Plant J.">
        <title>Strategies of tolerance reflected in two North American maple genomes.</title>
        <authorList>
            <person name="McEvoy S.L."/>
            <person name="Sezen U.U."/>
            <person name="Trouern-Trend A."/>
            <person name="McMahon S.M."/>
            <person name="Schaberg P.G."/>
            <person name="Yang J."/>
            <person name="Wegrzyn J.L."/>
            <person name="Swenson N.G."/>
        </authorList>
    </citation>
    <scope>NUCLEOTIDE SEQUENCE</scope>
    <source>
        <strain evidence="2">NS2018</strain>
    </source>
</reference>